<feature type="region of interest" description="Disordered" evidence="12">
    <location>
        <begin position="1"/>
        <end position="60"/>
    </location>
</feature>
<feature type="domain" description="LIM zinc-binding" evidence="13">
    <location>
        <begin position="181"/>
        <end position="242"/>
    </location>
</feature>
<evidence type="ECO:0000256" key="10">
    <source>
        <dbReference type="PROSITE-ProRule" id="PRU00125"/>
    </source>
</evidence>
<feature type="region of interest" description="Disordered" evidence="12">
    <location>
        <begin position="99"/>
        <end position="177"/>
    </location>
</feature>
<dbReference type="Pfam" id="PF00412">
    <property type="entry name" value="LIM"/>
    <property type="match status" value="1"/>
</dbReference>
<evidence type="ECO:0000256" key="4">
    <source>
        <dbReference type="ARBA" id="ARBA00022833"/>
    </source>
</evidence>
<dbReference type="Proteomes" id="UP000000311">
    <property type="component" value="Unassembled WGS sequence"/>
</dbReference>
<proteinExistence type="predicted"/>
<protein>
    <submittedName>
        <fullName evidence="15">Protein apterous</fullName>
    </submittedName>
</protein>
<dbReference type="PROSITE" id="PS50023">
    <property type="entry name" value="LIM_DOMAIN_2"/>
    <property type="match status" value="1"/>
</dbReference>
<evidence type="ECO:0000256" key="7">
    <source>
        <dbReference type="ARBA" id="ARBA00023155"/>
    </source>
</evidence>
<dbReference type="GO" id="GO:0005634">
    <property type="term" value="C:nucleus"/>
    <property type="evidence" value="ECO:0007669"/>
    <property type="project" value="UniProtKB-SubCell"/>
</dbReference>
<dbReference type="CDD" id="cd00086">
    <property type="entry name" value="homeodomain"/>
    <property type="match status" value="1"/>
</dbReference>
<feature type="compositionally biased region" description="Polar residues" evidence="12">
    <location>
        <begin position="121"/>
        <end position="130"/>
    </location>
</feature>
<feature type="compositionally biased region" description="Gly residues" evidence="12">
    <location>
        <begin position="32"/>
        <end position="43"/>
    </location>
</feature>
<evidence type="ECO:0000256" key="2">
    <source>
        <dbReference type="ARBA" id="ARBA00022723"/>
    </source>
</evidence>
<keyword evidence="3" id="KW-0677">Repeat</keyword>
<keyword evidence="6 9" id="KW-0238">DNA-binding</keyword>
<evidence type="ECO:0000313" key="15">
    <source>
        <dbReference type="EMBL" id="EFN60497.1"/>
    </source>
</evidence>
<dbReference type="FunFam" id="1.10.10.60:FF:000027">
    <property type="entry name" value="LIM/homeobox protein Lhx9"/>
    <property type="match status" value="1"/>
</dbReference>
<dbReference type="PROSITE" id="PS00478">
    <property type="entry name" value="LIM_DOMAIN_1"/>
    <property type="match status" value="1"/>
</dbReference>
<evidence type="ECO:0000256" key="11">
    <source>
        <dbReference type="RuleBase" id="RU000682"/>
    </source>
</evidence>
<dbReference type="SMART" id="SM00132">
    <property type="entry name" value="LIM"/>
    <property type="match status" value="1"/>
</dbReference>
<feature type="region of interest" description="Disordered" evidence="12">
    <location>
        <begin position="261"/>
        <end position="353"/>
    </location>
</feature>
<feature type="compositionally biased region" description="Low complexity" evidence="12">
    <location>
        <begin position="147"/>
        <end position="156"/>
    </location>
</feature>
<feature type="DNA-binding region" description="Homeobox" evidence="9">
    <location>
        <begin position="390"/>
        <end position="449"/>
    </location>
</feature>
<dbReference type="InterPro" id="IPR050453">
    <property type="entry name" value="LIM_Homeobox_TF"/>
</dbReference>
<keyword evidence="2 10" id="KW-0479">Metal-binding</keyword>
<feature type="compositionally biased region" description="Pro residues" evidence="12">
    <location>
        <begin position="261"/>
        <end position="276"/>
    </location>
</feature>
<dbReference type="EMBL" id="GL444886">
    <property type="protein sequence ID" value="EFN60497.1"/>
    <property type="molecule type" value="Genomic_DNA"/>
</dbReference>
<reference evidence="15 16" key="1">
    <citation type="journal article" date="2010" name="Science">
        <title>Genomic comparison of the ants Camponotus floridanus and Harpegnathos saltator.</title>
        <authorList>
            <person name="Bonasio R."/>
            <person name="Zhang G."/>
            <person name="Ye C."/>
            <person name="Mutti N.S."/>
            <person name="Fang X."/>
            <person name="Qin N."/>
            <person name="Donahue G."/>
            <person name="Yang P."/>
            <person name="Li Q."/>
            <person name="Li C."/>
            <person name="Zhang P."/>
            <person name="Huang Z."/>
            <person name="Berger S.L."/>
            <person name="Reinberg D."/>
            <person name="Wang J."/>
            <person name="Liebig J."/>
        </authorList>
    </citation>
    <scope>NUCLEOTIDE SEQUENCE [LARGE SCALE GENOMIC DNA]</scope>
    <source>
        <strain evidence="16">C129</strain>
    </source>
</reference>
<dbReference type="Gene3D" id="2.10.110.10">
    <property type="entry name" value="Cysteine Rich Protein"/>
    <property type="match status" value="1"/>
</dbReference>
<dbReference type="GO" id="GO:0000981">
    <property type="term" value="F:DNA-binding transcription factor activity, RNA polymerase II-specific"/>
    <property type="evidence" value="ECO:0007669"/>
    <property type="project" value="InterPro"/>
</dbReference>
<evidence type="ECO:0000313" key="16">
    <source>
        <dbReference type="Proteomes" id="UP000000311"/>
    </source>
</evidence>
<name>E2B1F4_CAMFO</name>
<gene>
    <name evidence="15" type="ORF">EAG_01175</name>
</gene>
<evidence type="ECO:0000256" key="3">
    <source>
        <dbReference type="ARBA" id="ARBA00022737"/>
    </source>
</evidence>
<dbReference type="InterPro" id="IPR001781">
    <property type="entry name" value="Znf_LIM"/>
</dbReference>
<dbReference type="GO" id="GO:0046872">
    <property type="term" value="F:metal ion binding"/>
    <property type="evidence" value="ECO:0007669"/>
    <property type="project" value="UniProtKB-KW"/>
</dbReference>
<accession>E2B1F4</accession>
<dbReference type="GO" id="GO:0000977">
    <property type="term" value="F:RNA polymerase II transcription regulatory region sequence-specific DNA binding"/>
    <property type="evidence" value="ECO:0007669"/>
    <property type="project" value="TreeGrafter"/>
</dbReference>
<dbReference type="SUPFAM" id="SSF46689">
    <property type="entry name" value="Homeodomain-like"/>
    <property type="match status" value="1"/>
</dbReference>
<organism evidence="16">
    <name type="scientific">Camponotus floridanus</name>
    <name type="common">Florida carpenter ant</name>
    <dbReference type="NCBI Taxonomy" id="104421"/>
    <lineage>
        <taxon>Eukaryota</taxon>
        <taxon>Metazoa</taxon>
        <taxon>Ecdysozoa</taxon>
        <taxon>Arthropoda</taxon>
        <taxon>Hexapoda</taxon>
        <taxon>Insecta</taxon>
        <taxon>Pterygota</taxon>
        <taxon>Neoptera</taxon>
        <taxon>Endopterygota</taxon>
        <taxon>Hymenoptera</taxon>
        <taxon>Apocrita</taxon>
        <taxon>Aculeata</taxon>
        <taxon>Formicoidea</taxon>
        <taxon>Formicidae</taxon>
        <taxon>Formicinae</taxon>
        <taxon>Camponotus</taxon>
    </lineage>
</organism>
<dbReference type="AlphaFoldDB" id="E2B1F4"/>
<keyword evidence="8 9" id="KW-0539">Nucleus</keyword>
<sequence>MGVYEERAPPTTGMHWQPPSTQERGSGLAVGRQGGPGNAGGPGAVDQARDLSPCLPASMGDAARPTTLPCSPPAAHHHGPLHQTHCGTNNNCYDSSTTPYESRDYDSPGAGGPEYRGGNFENANDLSMPSQTAHHHHHHHHHHHPHLQTQEQQTTTEHLHAVPKLEPPPTPPAQSEDVPGVVCAGCGLRISDRFYLQAVDRRWHAACLQCSHCRQGLDGEITCFSRDGNIYCKKDYYRCLSIAHRTKKEVQDFFRDSPPVPVYPPGPHYPGQPFPSPEFLHHHPHHHHHHHAPPHPHHSMHPQHPHVSPVSLQPSTPTVPDASSPPKVPYFNGAAAVVPPPRQKGRPRKRKPKDLEAMTASLDLNADYIDMPFGRGGPGTPGMPGSNSRTKRMRTSFKHHQLRTMKSYFALNHNPDAKDLKQLSQKTGLPKRVLQVWFQNARAKWRRMSLKQEGKMDKCDGGVDGGNLGDLELYGNCAGSGGPPMSPPFMLGGPHSPASLASLDCA</sequence>
<dbReference type="InterPro" id="IPR001356">
    <property type="entry name" value="HD"/>
</dbReference>
<evidence type="ECO:0000256" key="9">
    <source>
        <dbReference type="PROSITE-ProRule" id="PRU00108"/>
    </source>
</evidence>
<dbReference type="Gene3D" id="1.10.10.60">
    <property type="entry name" value="Homeodomain-like"/>
    <property type="match status" value="1"/>
</dbReference>
<dbReference type="PANTHER" id="PTHR24208">
    <property type="entry name" value="LIM/HOMEOBOX PROTEIN LHX"/>
    <property type="match status" value="1"/>
</dbReference>
<dbReference type="OrthoDB" id="9990008at2759"/>
<evidence type="ECO:0000259" key="13">
    <source>
        <dbReference type="PROSITE" id="PS50023"/>
    </source>
</evidence>
<dbReference type="OMA" id="NNCYDGP"/>
<dbReference type="PROSITE" id="PS50071">
    <property type="entry name" value="HOMEOBOX_2"/>
    <property type="match status" value="1"/>
</dbReference>
<dbReference type="FunFam" id="2.10.110.10:FF:000033">
    <property type="entry name" value="LIM/homeobox protein Lhx9 isoform X2"/>
    <property type="match status" value="1"/>
</dbReference>
<dbReference type="SMART" id="SM00389">
    <property type="entry name" value="HOX"/>
    <property type="match status" value="1"/>
</dbReference>
<feature type="domain" description="Homeobox" evidence="14">
    <location>
        <begin position="388"/>
        <end position="448"/>
    </location>
</feature>
<evidence type="ECO:0000259" key="14">
    <source>
        <dbReference type="PROSITE" id="PS50071"/>
    </source>
</evidence>
<dbReference type="CDD" id="cd09369">
    <property type="entry name" value="LIM1_Lhx2_Lhx9"/>
    <property type="match status" value="1"/>
</dbReference>
<comment type="subcellular location">
    <subcellularLocation>
        <location evidence="1 9 11">Nucleus</location>
    </subcellularLocation>
</comment>
<evidence type="ECO:0000256" key="1">
    <source>
        <dbReference type="ARBA" id="ARBA00004123"/>
    </source>
</evidence>
<evidence type="ECO:0000256" key="12">
    <source>
        <dbReference type="SAM" id="MobiDB-lite"/>
    </source>
</evidence>
<keyword evidence="5 10" id="KW-0440">LIM domain</keyword>
<dbReference type="PROSITE" id="PS00027">
    <property type="entry name" value="HOMEOBOX_1"/>
    <property type="match status" value="1"/>
</dbReference>
<dbReference type="InterPro" id="IPR009057">
    <property type="entry name" value="Homeodomain-like_sf"/>
</dbReference>
<dbReference type="SUPFAM" id="SSF57716">
    <property type="entry name" value="Glucocorticoid receptor-like (DNA-binding domain)"/>
    <property type="match status" value="2"/>
</dbReference>
<keyword evidence="7 9" id="KW-0371">Homeobox</keyword>
<dbReference type="InParanoid" id="E2B1F4"/>
<feature type="compositionally biased region" description="Basic residues" evidence="12">
    <location>
        <begin position="343"/>
        <end position="352"/>
    </location>
</feature>
<dbReference type="STRING" id="104421.E2B1F4"/>
<evidence type="ECO:0000256" key="6">
    <source>
        <dbReference type="ARBA" id="ARBA00023125"/>
    </source>
</evidence>
<dbReference type="Pfam" id="PF00046">
    <property type="entry name" value="Homeodomain"/>
    <property type="match status" value="1"/>
</dbReference>
<keyword evidence="16" id="KW-1185">Reference proteome</keyword>
<dbReference type="GO" id="GO:0030182">
    <property type="term" value="P:neuron differentiation"/>
    <property type="evidence" value="ECO:0007669"/>
    <property type="project" value="TreeGrafter"/>
</dbReference>
<feature type="compositionally biased region" description="Basic residues" evidence="12">
    <location>
        <begin position="133"/>
        <end position="146"/>
    </location>
</feature>
<dbReference type="InterPro" id="IPR017970">
    <property type="entry name" value="Homeobox_CS"/>
</dbReference>
<feature type="compositionally biased region" description="Basic residues" evidence="12">
    <location>
        <begin position="282"/>
        <end position="304"/>
    </location>
</feature>
<evidence type="ECO:0000256" key="5">
    <source>
        <dbReference type="ARBA" id="ARBA00023038"/>
    </source>
</evidence>
<dbReference type="PANTHER" id="PTHR24208:SF168">
    <property type="entry name" value="PROTEIN APTEROUS"/>
    <property type="match status" value="1"/>
</dbReference>
<evidence type="ECO:0000256" key="8">
    <source>
        <dbReference type="ARBA" id="ARBA00023242"/>
    </source>
</evidence>
<keyword evidence="4 10" id="KW-0862">Zinc</keyword>